<dbReference type="EMBL" id="QLMK01000014">
    <property type="protein sequence ID" value="RAK26348.1"/>
    <property type="molecule type" value="Genomic_DNA"/>
</dbReference>
<evidence type="ECO:0000313" key="1">
    <source>
        <dbReference type="EMBL" id="RAK26348.1"/>
    </source>
</evidence>
<dbReference type="AlphaFoldDB" id="A0A364JSQ0"/>
<keyword evidence="2" id="KW-1185">Reference proteome</keyword>
<dbReference type="Proteomes" id="UP000249453">
    <property type="component" value="Unassembled WGS sequence"/>
</dbReference>
<reference evidence="1 2" key="1">
    <citation type="submission" date="2018-06" db="EMBL/GenBank/DDBJ databases">
        <title>Genomic Encyclopedia of Type Strains, Phase IV (KMG-IV): sequencing the most valuable type-strain genomes for metagenomic binning, comparative biology and taxonomic classification.</title>
        <authorList>
            <person name="Goeker M."/>
        </authorList>
    </citation>
    <scope>NUCLEOTIDE SEQUENCE [LARGE SCALE GENOMIC DNA]</scope>
    <source>
        <strain evidence="1 2">DSM 26720</strain>
    </source>
</reference>
<name>A0A364JSQ0_9HYPH</name>
<protein>
    <submittedName>
        <fullName evidence="1">Uncharacterized protein</fullName>
    </submittedName>
</protein>
<proteinExistence type="predicted"/>
<comment type="caution">
    <text evidence="1">The sequence shown here is derived from an EMBL/GenBank/DDBJ whole genome shotgun (WGS) entry which is preliminary data.</text>
</comment>
<accession>A0A364JSQ0</accession>
<evidence type="ECO:0000313" key="2">
    <source>
        <dbReference type="Proteomes" id="UP000249453"/>
    </source>
</evidence>
<organism evidence="1 2">
    <name type="scientific">Falsochrobactrum ovis</name>
    <dbReference type="NCBI Taxonomy" id="1293442"/>
    <lineage>
        <taxon>Bacteria</taxon>
        <taxon>Pseudomonadati</taxon>
        <taxon>Pseudomonadota</taxon>
        <taxon>Alphaproteobacteria</taxon>
        <taxon>Hyphomicrobiales</taxon>
        <taxon>Brucellaceae</taxon>
        <taxon>Falsochrobactrum</taxon>
    </lineage>
</organism>
<sequence>MKWRGETQLQWEERTSDWHRHFCLFPRQMRNGNWVWLECCWARRRNTLAGGWYFEFSDAVTIPEDVCLKTVPPGSLGFKQ</sequence>
<gene>
    <name evidence="1" type="ORF">C7374_11433</name>
</gene>